<evidence type="ECO:0000313" key="2">
    <source>
        <dbReference type="EMBL" id="RKR97288.1"/>
    </source>
</evidence>
<proteinExistence type="predicted"/>
<dbReference type="EMBL" id="RBKV01000001">
    <property type="protein sequence ID" value="RKR97288.1"/>
    <property type="molecule type" value="Genomic_DNA"/>
</dbReference>
<feature type="region of interest" description="Disordered" evidence="1">
    <location>
        <begin position="101"/>
        <end position="136"/>
    </location>
</feature>
<gene>
    <name evidence="2" type="ORF">DFJ75_4156</name>
</gene>
<reference evidence="2 3" key="1">
    <citation type="submission" date="2018-10" db="EMBL/GenBank/DDBJ databases">
        <title>Sequencing the genomes of 1000 actinobacteria strains.</title>
        <authorList>
            <person name="Klenk H.-P."/>
        </authorList>
    </citation>
    <scope>NUCLEOTIDE SEQUENCE [LARGE SCALE GENOMIC DNA]</scope>
    <source>
        <strain evidence="2 3">DSM 44343</strain>
    </source>
</reference>
<protein>
    <submittedName>
        <fullName evidence="2">Uncharacterized protein</fullName>
    </submittedName>
</protein>
<comment type="caution">
    <text evidence="2">The sequence shown here is derived from an EMBL/GenBank/DDBJ whole genome shotgun (WGS) entry which is preliminary data.</text>
</comment>
<feature type="compositionally biased region" description="Acidic residues" evidence="1">
    <location>
        <begin position="123"/>
        <end position="136"/>
    </location>
</feature>
<dbReference type="Proteomes" id="UP000274762">
    <property type="component" value="Unassembled WGS sequence"/>
</dbReference>
<evidence type="ECO:0000313" key="3">
    <source>
        <dbReference type="Proteomes" id="UP000274762"/>
    </source>
</evidence>
<evidence type="ECO:0000256" key="1">
    <source>
        <dbReference type="SAM" id="MobiDB-lite"/>
    </source>
</evidence>
<sequence length="136" mass="14910">MAIIVSYDRYPDLRCEVVLFLDDESGDCFQVQRDLPAGDNGYEISAGVGPPVRGGIAAWQRVGDEFQFALTPKASMMFGGNARLRFEAESAGGDTIDSIAAHLERMMRPQDNPPDGPIRPEDPDQPYETEDSSGTR</sequence>
<accession>A0A495K9J1</accession>
<dbReference type="AlphaFoldDB" id="A0A495K9J1"/>
<dbReference type="RefSeq" id="WP_062795077.1">
    <property type="nucleotide sequence ID" value="NZ_CBCRXS010000003.1"/>
</dbReference>
<organism evidence="2 3">
    <name type="scientific">Williamsia marianensis</name>
    <dbReference type="NCBI Taxonomy" id="85044"/>
    <lineage>
        <taxon>Bacteria</taxon>
        <taxon>Bacillati</taxon>
        <taxon>Actinomycetota</taxon>
        <taxon>Actinomycetes</taxon>
        <taxon>Mycobacteriales</taxon>
        <taxon>Nocardiaceae</taxon>
        <taxon>Williamsia</taxon>
    </lineage>
</organism>
<name>A0A495K9J1_WILMA</name>